<keyword evidence="2" id="KW-1185">Reference proteome</keyword>
<accession>A0A1T0CVL1</accession>
<dbReference type="RefSeq" id="WP_078316765.1">
    <property type="nucleotide sequence ID" value="NZ_MUYV01000001.1"/>
</dbReference>
<reference evidence="1 2" key="1">
    <citation type="submission" date="2017-02" db="EMBL/GenBank/DDBJ databases">
        <title>Draft genome sequence of Moraxella porci CCUG 54912T type strain.</title>
        <authorList>
            <person name="Salva-Serra F."/>
            <person name="Engstrom-Jakobsson H."/>
            <person name="Thorell K."/>
            <person name="Jaen-Luchoro D."/>
            <person name="Gonzales-Siles L."/>
            <person name="Karlsson R."/>
            <person name="Yazdan S."/>
            <person name="Boulund F."/>
            <person name="Johnning A."/>
            <person name="Engstrand L."/>
            <person name="Kristiansson E."/>
            <person name="Moore E."/>
        </authorList>
    </citation>
    <scope>NUCLEOTIDE SEQUENCE [LARGE SCALE GENOMIC DNA]</scope>
    <source>
        <strain evidence="1 2">CCUG 54912</strain>
    </source>
</reference>
<protein>
    <recommendedName>
        <fullName evidence="3">Lipoprotein</fullName>
    </recommendedName>
</protein>
<dbReference type="EMBL" id="MUYV01000001">
    <property type="protein sequence ID" value="OOS26376.1"/>
    <property type="molecule type" value="Genomic_DNA"/>
</dbReference>
<organism evidence="1 2">
    <name type="scientific">Moraxella porci DSM 25326</name>
    <dbReference type="NCBI Taxonomy" id="573983"/>
    <lineage>
        <taxon>Bacteria</taxon>
        <taxon>Pseudomonadati</taxon>
        <taxon>Pseudomonadota</taxon>
        <taxon>Gammaproteobacteria</taxon>
        <taxon>Moraxellales</taxon>
        <taxon>Moraxellaceae</taxon>
        <taxon>Moraxella</taxon>
    </lineage>
</organism>
<evidence type="ECO:0008006" key="3">
    <source>
        <dbReference type="Google" id="ProtNLM"/>
    </source>
</evidence>
<gene>
    <name evidence="1" type="ORF">B0681_00315</name>
</gene>
<dbReference type="Proteomes" id="UP000190683">
    <property type="component" value="Unassembled WGS sequence"/>
</dbReference>
<dbReference type="AlphaFoldDB" id="A0A1T0CVL1"/>
<name>A0A1T0CVL1_9GAMM</name>
<dbReference type="PROSITE" id="PS51257">
    <property type="entry name" value="PROKAR_LIPOPROTEIN"/>
    <property type="match status" value="1"/>
</dbReference>
<evidence type="ECO:0000313" key="2">
    <source>
        <dbReference type="Proteomes" id="UP000190683"/>
    </source>
</evidence>
<dbReference type="STRING" id="573983.B0681_00315"/>
<sequence>MKKFAIIVAAVSVISACQSTEGLVITKKDGMTTAVPNTAPKHSLPADHALKYAPQVTQNAAETGNLMIFFEPSAKASVLEMVKRRGDELIYSYENFNGIAIRPMYHPVDATISAYQQLKGVLSVQRDTVQKIGLPTPSESQ</sequence>
<comment type="caution">
    <text evidence="1">The sequence shown here is derived from an EMBL/GenBank/DDBJ whole genome shotgun (WGS) entry which is preliminary data.</text>
</comment>
<evidence type="ECO:0000313" key="1">
    <source>
        <dbReference type="EMBL" id="OOS26376.1"/>
    </source>
</evidence>
<proteinExistence type="predicted"/>